<organism evidence="1 2">
    <name type="scientific">Durusdinium trenchii</name>
    <dbReference type="NCBI Taxonomy" id="1381693"/>
    <lineage>
        <taxon>Eukaryota</taxon>
        <taxon>Sar</taxon>
        <taxon>Alveolata</taxon>
        <taxon>Dinophyceae</taxon>
        <taxon>Suessiales</taxon>
        <taxon>Symbiodiniaceae</taxon>
        <taxon>Durusdinium</taxon>
    </lineage>
</organism>
<reference evidence="1 2" key="1">
    <citation type="submission" date="2024-02" db="EMBL/GenBank/DDBJ databases">
        <authorList>
            <person name="Chen Y."/>
            <person name="Shah S."/>
            <person name="Dougan E. K."/>
            <person name="Thang M."/>
            <person name="Chan C."/>
        </authorList>
    </citation>
    <scope>NUCLEOTIDE SEQUENCE [LARGE SCALE GENOMIC DNA]</scope>
</reference>
<proteinExistence type="predicted"/>
<keyword evidence="2" id="KW-1185">Reference proteome</keyword>
<protein>
    <submittedName>
        <fullName evidence="1">Uncharacterized protein</fullName>
    </submittedName>
</protein>
<name>A0ABP0JTW6_9DINO</name>
<accession>A0ABP0JTW6</accession>
<feature type="non-terminal residue" evidence="1">
    <location>
        <position position="534"/>
    </location>
</feature>
<dbReference type="Gene3D" id="3.80.10.10">
    <property type="entry name" value="Ribonuclease Inhibitor"/>
    <property type="match status" value="1"/>
</dbReference>
<dbReference type="EMBL" id="CAXAMN010006405">
    <property type="protein sequence ID" value="CAK9017482.1"/>
    <property type="molecule type" value="Genomic_DNA"/>
</dbReference>
<evidence type="ECO:0000313" key="2">
    <source>
        <dbReference type="Proteomes" id="UP001642484"/>
    </source>
</evidence>
<gene>
    <name evidence="1" type="ORF">CCMP2556_LOCUS12889</name>
</gene>
<dbReference type="SUPFAM" id="SSF52047">
    <property type="entry name" value="RNI-like"/>
    <property type="match status" value="1"/>
</dbReference>
<evidence type="ECO:0000313" key="1">
    <source>
        <dbReference type="EMBL" id="CAK9017482.1"/>
    </source>
</evidence>
<sequence>MSISVTLPGFASFDFTGGTAGDVVRRAQQLWPTSLWHGNQLVSCGCHQLKPDDLVHLGPLVLANYSELSQEEPCYIRDTAERGITLHQLQRIVMLISRMADSWCETYGDQDGCSLDLSSFNLYHANSWIIKPATEGFHEHGCSMVEIMAVKVQIPSWFVSHAWIEPVCKFLACLEQHALIRELPTSTAYWVCAYANNQHCVAEDIKSNPRNTSFYRAMQMCQGVLLVLDSAGTPFQRIWCCFEESIAIEHRENSWSRRRLLLDVGATDAHGKAHVLTDGLAGVESRMTCIVGAYRKAVREKDFPVDLLELGLKVKIEEAKATEQIDKTRILNSIAFPRIGTSELQDPQSSPIGHPNFQQVDKALASLFALSSWYGFILQGRDTETLARALSADPGRTLVQLSFTGCPRFSDDELQVLMSNLPGDLRILRLNLGFSGIETLDAFSSSPCLRSLVEVKLRFTGSASLRSVAGLGVALKEMEKLLSLELWFMNLSLLDDFGSLSSTLRSAHLKDLVFDLSGCGQVSSEVRMELYQSV</sequence>
<comment type="caution">
    <text evidence="1">The sequence shown here is derived from an EMBL/GenBank/DDBJ whole genome shotgun (WGS) entry which is preliminary data.</text>
</comment>
<dbReference type="InterPro" id="IPR032675">
    <property type="entry name" value="LRR_dom_sf"/>
</dbReference>
<dbReference type="Proteomes" id="UP001642484">
    <property type="component" value="Unassembled WGS sequence"/>
</dbReference>